<evidence type="ECO:0000256" key="6">
    <source>
        <dbReference type="ARBA" id="ARBA00023242"/>
    </source>
</evidence>
<dbReference type="PANTHER" id="PTHR10927">
    <property type="entry name" value="RIBOSOME MATURATION PROTEIN SBDS"/>
    <property type="match status" value="1"/>
</dbReference>
<evidence type="ECO:0000259" key="11">
    <source>
        <dbReference type="Pfam" id="PF20268"/>
    </source>
</evidence>
<organism evidence="12 13">
    <name type="scientific">Sphaerosporella brunnea</name>
    <dbReference type="NCBI Taxonomy" id="1250544"/>
    <lineage>
        <taxon>Eukaryota</taxon>
        <taxon>Fungi</taxon>
        <taxon>Dikarya</taxon>
        <taxon>Ascomycota</taxon>
        <taxon>Pezizomycotina</taxon>
        <taxon>Pezizomycetes</taxon>
        <taxon>Pezizales</taxon>
        <taxon>Pyronemataceae</taxon>
        <taxon>Sphaerosporella</taxon>
    </lineage>
</organism>
<dbReference type="InterPro" id="IPR018978">
    <property type="entry name" value="SDO1/SBDS_central"/>
</dbReference>
<dbReference type="InterPro" id="IPR037188">
    <property type="entry name" value="Sdo1/SBDS_central_sf"/>
</dbReference>
<dbReference type="InterPro" id="IPR046928">
    <property type="entry name" value="SDO1/SBDS_C"/>
</dbReference>
<name>A0A5J5EUX7_9PEZI</name>
<dbReference type="Pfam" id="PF01172">
    <property type="entry name" value="SBDS_N"/>
    <property type="match status" value="1"/>
</dbReference>
<dbReference type="OrthoDB" id="10253092at2759"/>
<feature type="domain" description="Ribosome maturation protein SDO1/SBDS central" evidence="10">
    <location>
        <begin position="111"/>
        <end position="180"/>
    </location>
</feature>
<keyword evidence="13" id="KW-1185">Reference proteome</keyword>
<evidence type="ECO:0000256" key="4">
    <source>
        <dbReference type="ARBA" id="ARBA00022490"/>
    </source>
</evidence>
<dbReference type="Proteomes" id="UP000326924">
    <property type="component" value="Unassembled WGS sequence"/>
</dbReference>
<protein>
    <recommendedName>
        <fullName evidence="8">Ribosome maturation protein SDO1</fullName>
    </recommendedName>
</protein>
<evidence type="ECO:0000256" key="1">
    <source>
        <dbReference type="ARBA" id="ARBA00004123"/>
    </source>
</evidence>
<dbReference type="FunCoup" id="A0A5J5EUX7">
    <property type="interactions" value="1085"/>
</dbReference>
<dbReference type="InterPro" id="IPR018023">
    <property type="entry name" value="Ribosome_mat_SBDS_CS"/>
</dbReference>
<dbReference type="FunFam" id="3.30.1250.10:FF:000001">
    <property type="entry name" value="SBDS, ribosome maturation factor"/>
    <property type="match status" value="1"/>
</dbReference>
<dbReference type="AlphaFoldDB" id="A0A5J5EUX7"/>
<dbReference type="Gene3D" id="1.10.10.900">
    <property type="entry name" value="SBDS protein C-terminal domain, subdomain 1"/>
    <property type="match status" value="1"/>
</dbReference>
<dbReference type="Pfam" id="PF20268">
    <property type="entry name" value="SBDS_C"/>
    <property type="match status" value="1"/>
</dbReference>
<dbReference type="NCBIfam" id="TIGR00291">
    <property type="entry name" value="RNA_SBDS"/>
    <property type="match status" value="1"/>
</dbReference>
<comment type="similarity">
    <text evidence="3">Belongs to the SDO1/SBDS family.</text>
</comment>
<sequence>MPINLPSNQIRLTNVAIVRLKKGKKRFEIACYKNKVLEYRSGVEKDLDEVLQTDQVFINVSKGALAPKADLQKAFGADTSTSDIVREILLKGELQVGEKERGAKLDQLHAEVISIVSSKCVDPDSKRVYTATMVEKALAELATKEGGGWHGVKENKSAKAQALEAIKALVAAQIIPIARARMRLRIMGNKKCKEKVMEHVAQVEEEAFLQGGDWECTGFVEPGKYKLLVDIVGAETRGRGRVEILDTAVVHEGDI</sequence>
<dbReference type="InterPro" id="IPR036786">
    <property type="entry name" value="Ribosome_mat_SBDS_N_sf"/>
</dbReference>
<dbReference type="Gene3D" id="3.30.1250.10">
    <property type="entry name" value="Ribosome maturation protein SBDS, N-terminal domain"/>
    <property type="match status" value="1"/>
</dbReference>
<evidence type="ECO:0000259" key="9">
    <source>
        <dbReference type="Pfam" id="PF01172"/>
    </source>
</evidence>
<proteinExistence type="inferred from homology"/>
<evidence type="ECO:0000256" key="5">
    <source>
        <dbReference type="ARBA" id="ARBA00022517"/>
    </source>
</evidence>
<dbReference type="GO" id="GO:0005634">
    <property type="term" value="C:nucleus"/>
    <property type="evidence" value="ECO:0007669"/>
    <property type="project" value="UniProtKB-SubCell"/>
</dbReference>
<evidence type="ECO:0000256" key="7">
    <source>
        <dbReference type="ARBA" id="ARBA00049708"/>
    </source>
</evidence>
<dbReference type="InterPro" id="IPR039100">
    <property type="entry name" value="Sdo1/SBDS-like"/>
</dbReference>
<dbReference type="PANTHER" id="PTHR10927:SF1">
    <property type="entry name" value="RIBOSOME MATURATION PROTEIN SBDS"/>
    <property type="match status" value="1"/>
</dbReference>
<gene>
    <name evidence="12" type="ORF">FN846DRAFT_48030</name>
</gene>
<dbReference type="Pfam" id="PF09377">
    <property type="entry name" value="SBDS_domain_II"/>
    <property type="match status" value="1"/>
</dbReference>
<dbReference type="InterPro" id="IPR002140">
    <property type="entry name" value="Sdo1/SBDS"/>
</dbReference>
<keyword evidence="5" id="KW-0690">Ribosome biogenesis</keyword>
<comment type="subunit">
    <text evidence="7">Associates with the 60S ribosomal subunit.</text>
</comment>
<dbReference type="InParanoid" id="A0A5J5EUX7"/>
<comment type="caution">
    <text evidence="12">The sequence shown here is derived from an EMBL/GenBank/DDBJ whole genome shotgun (WGS) entry which is preliminary data.</text>
</comment>
<dbReference type="InterPro" id="IPR019783">
    <property type="entry name" value="SDO1/SBDS_N"/>
</dbReference>
<dbReference type="EMBL" id="VXIS01000114">
    <property type="protein sequence ID" value="KAA8903865.1"/>
    <property type="molecule type" value="Genomic_DNA"/>
</dbReference>
<comment type="subcellular location">
    <subcellularLocation>
        <location evidence="2">Cytoplasm</location>
    </subcellularLocation>
    <subcellularLocation>
        <location evidence="1">Nucleus</location>
    </subcellularLocation>
</comment>
<dbReference type="SUPFAM" id="SSF109728">
    <property type="entry name" value="Hypothetical protein AF0491, middle domain"/>
    <property type="match status" value="1"/>
</dbReference>
<reference evidence="12 13" key="1">
    <citation type="submission" date="2019-09" db="EMBL/GenBank/DDBJ databases">
        <title>Draft genome of the ectomycorrhizal ascomycete Sphaerosporella brunnea.</title>
        <authorList>
            <consortium name="DOE Joint Genome Institute"/>
            <person name="Benucci G.M."/>
            <person name="Marozzi G."/>
            <person name="Antonielli L."/>
            <person name="Sanchez S."/>
            <person name="Marco P."/>
            <person name="Wang X."/>
            <person name="Falini L.B."/>
            <person name="Barry K."/>
            <person name="Haridas S."/>
            <person name="Lipzen A."/>
            <person name="Labutti K."/>
            <person name="Grigoriev I.V."/>
            <person name="Murat C."/>
            <person name="Martin F."/>
            <person name="Albertini E."/>
            <person name="Donnini D."/>
            <person name="Bonito G."/>
        </authorList>
    </citation>
    <scope>NUCLEOTIDE SEQUENCE [LARGE SCALE GENOMIC DNA]</scope>
    <source>
        <strain evidence="12 13">Sb_GMNB300</strain>
    </source>
</reference>
<keyword evidence="6" id="KW-0539">Nucleus</keyword>
<evidence type="ECO:0000313" key="13">
    <source>
        <dbReference type="Proteomes" id="UP000326924"/>
    </source>
</evidence>
<dbReference type="GO" id="GO:0042256">
    <property type="term" value="P:cytosolic ribosome assembly"/>
    <property type="evidence" value="ECO:0007669"/>
    <property type="project" value="InterPro"/>
</dbReference>
<accession>A0A5J5EUX7</accession>
<dbReference type="GO" id="GO:0005737">
    <property type="term" value="C:cytoplasm"/>
    <property type="evidence" value="ECO:0007669"/>
    <property type="project" value="UniProtKB-SubCell"/>
</dbReference>
<evidence type="ECO:0000259" key="10">
    <source>
        <dbReference type="Pfam" id="PF09377"/>
    </source>
</evidence>
<evidence type="ECO:0000256" key="2">
    <source>
        <dbReference type="ARBA" id="ARBA00004496"/>
    </source>
</evidence>
<dbReference type="Gene3D" id="3.30.70.240">
    <property type="match status" value="1"/>
</dbReference>
<evidence type="ECO:0000256" key="3">
    <source>
        <dbReference type="ARBA" id="ARBA00007433"/>
    </source>
</evidence>
<evidence type="ECO:0000256" key="8">
    <source>
        <dbReference type="ARBA" id="ARBA00071414"/>
    </source>
</evidence>
<feature type="domain" description="Ribosome maturation protein SDO1/SBDS N-terminal" evidence="9">
    <location>
        <begin position="14"/>
        <end position="101"/>
    </location>
</feature>
<feature type="domain" description="Ribosome maturation protein SDO1/SBDS C-terminal" evidence="11">
    <location>
        <begin position="182"/>
        <end position="246"/>
    </location>
</feature>
<keyword evidence="4" id="KW-0963">Cytoplasm</keyword>
<dbReference type="SUPFAM" id="SSF89895">
    <property type="entry name" value="FYSH domain"/>
    <property type="match status" value="1"/>
</dbReference>
<evidence type="ECO:0000313" key="12">
    <source>
        <dbReference type="EMBL" id="KAA8903865.1"/>
    </source>
</evidence>
<dbReference type="PROSITE" id="PS01267">
    <property type="entry name" value="UPF0023"/>
    <property type="match status" value="1"/>
</dbReference>